<dbReference type="CDD" id="cd00190">
    <property type="entry name" value="Tryp_SPc"/>
    <property type="match status" value="1"/>
</dbReference>
<protein>
    <submittedName>
        <fullName evidence="3">Uncharacterized protein</fullName>
    </submittedName>
</protein>
<dbReference type="InterPro" id="IPR009003">
    <property type="entry name" value="Peptidase_S1_PA"/>
</dbReference>
<name>A0A7R8WAF5_9CRUS</name>
<dbReference type="FunFam" id="2.40.10.10:FF:000002">
    <property type="entry name" value="Transmembrane protease serine"/>
    <property type="match status" value="1"/>
</dbReference>
<dbReference type="OrthoDB" id="5949700at2759"/>
<sequence length="318" mass="35584">MLLKTDFCAPIRVDRISVRLGEWEVNSDKEFMSHEDYSVSAVNIHPDYKPGPEFNDIAVLLLKDEVVIRDHIHTVCLPVPQEKFDDKRCVATGWGKDAFEGKYSEILKKVLLPVVDRGLCEEALRRTRLGKHFHLHEHFLCAGGEFARDTCTGDGGGPLVCPVEGHYILAGIASWGIGCGQKNVPGVYVSVPSVMPWIDSIIAGSEWFSRPRTFDPTSTRISRQYISFCPSGNDLSSVTEHRALEFVPIHLQYGLIHPHLDGGDIVDDVLDGARKSPVVSPDPKTIRSIRRRTPEDFAAIYLQHGKEQHRLYDSEEGS</sequence>
<dbReference type="AlphaFoldDB" id="A0A7R8WAF5"/>
<dbReference type="SMART" id="SM00020">
    <property type="entry name" value="Tryp_SPc"/>
    <property type="match status" value="1"/>
</dbReference>
<dbReference type="InterPro" id="IPR001254">
    <property type="entry name" value="Trypsin_dom"/>
</dbReference>
<evidence type="ECO:0000256" key="1">
    <source>
        <dbReference type="ARBA" id="ARBA00023157"/>
    </source>
</evidence>
<dbReference type="Gene3D" id="2.40.10.10">
    <property type="entry name" value="Trypsin-like serine proteases"/>
    <property type="match status" value="2"/>
</dbReference>
<dbReference type="PANTHER" id="PTHR24258:SF129">
    <property type="entry name" value="LP15124P-RELATED"/>
    <property type="match status" value="1"/>
</dbReference>
<evidence type="ECO:0000256" key="2">
    <source>
        <dbReference type="ARBA" id="ARBA00024195"/>
    </source>
</evidence>
<dbReference type="GO" id="GO:0006508">
    <property type="term" value="P:proteolysis"/>
    <property type="evidence" value="ECO:0007669"/>
    <property type="project" value="InterPro"/>
</dbReference>
<proteinExistence type="inferred from homology"/>
<dbReference type="InterPro" id="IPR043504">
    <property type="entry name" value="Peptidase_S1_PA_chymotrypsin"/>
</dbReference>
<evidence type="ECO:0000313" key="3">
    <source>
        <dbReference type="EMBL" id="CAD7226767.1"/>
    </source>
</evidence>
<dbReference type="PROSITE" id="PS50240">
    <property type="entry name" value="TRYPSIN_DOM"/>
    <property type="match status" value="1"/>
</dbReference>
<dbReference type="EMBL" id="OB660927">
    <property type="protein sequence ID" value="CAD7226767.1"/>
    <property type="molecule type" value="Genomic_DNA"/>
</dbReference>
<keyword evidence="1" id="KW-1015">Disulfide bond</keyword>
<dbReference type="Pfam" id="PF00089">
    <property type="entry name" value="Trypsin"/>
    <property type="match status" value="1"/>
</dbReference>
<reference evidence="3" key="1">
    <citation type="submission" date="2020-11" db="EMBL/GenBank/DDBJ databases">
        <authorList>
            <person name="Tran Van P."/>
        </authorList>
    </citation>
    <scope>NUCLEOTIDE SEQUENCE</scope>
</reference>
<gene>
    <name evidence="3" type="ORF">CTOB1V02_LOCUS4682</name>
</gene>
<organism evidence="3">
    <name type="scientific">Cyprideis torosa</name>
    <dbReference type="NCBI Taxonomy" id="163714"/>
    <lineage>
        <taxon>Eukaryota</taxon>
        <taxon>Metazoa</taxon>
        <taxon>Ecdysozoa</taxon>
        <taxon>Arthropoda</taxon>
        <taxon>Crustacea</taxon>
        <taxon>Oligostraca</taxon>
        <taxon>Ostracoda</taxon>
        <taxon>Podocopa</taxon>
        <taxon>Podocopida</taxon>
        <taxon>Cytherocopina</taxon>
        <taxon>Cytheroidea</taxon>
        <taxon>Cytherideidae</taxon>
        <taxon>Cyprideis</taxon>
    </lineage>
</organism>
<dbReference type="GO" id="GO:0004252">
    <property type="term" value="F:serine-type endopeptidase activity"/>
    <property type="evidence" value="ECO:0007669"/>
    <property type="project" value="InterPro"/>
</dbReference>
<accession>A0A7R8WAF5</accession>
<dbReference type="PANTHER" id="PTHR24258">
    <property type="entry name" value="SERINE PROTEASE-RELATED"/>
    <property type="match status" value="1"/>
</dbReference>
<dbReference type="SUPFAM" id="SSF50494">
    <property type="entry name" value="Trypsin-like serine proteases"/>
    <property type="match status" value="1"/>
</dbReference>
<comment type="similarity">
    <text evidence="2">Belongs to the peptidase S1 family. CLIP subfamily.</text>
</comment>